<dbReference type="EMBL" id="JACASE010000008">
    <property type="protein sequence ID" value="KAF6441195.1"/>
    <property type="molecule type" value="Genomic_DNA"/>
</dbReference>
<dbReference type="Proteomes" id="UP000593571">
    <property type="component" value="Unassembled WGS sequence"/>
</dbReference>
<evidence type="ECO:0000256" key="1">
    <source>
        <dbReference type="SAM" id="Phobius"/>
    </source>
</evidence>
<keyword evidence="1" id="KW-1133">Transmembrane helix</keyword>
<keyword evidence="1" id="KW-0812">Transmembrane</keyword>
<protein>
    <submittedName>
        <fullName evidence="2">Uncharacterized protein</fullName>
    </submittedName>
</protein>
<proteinExistence type="predicted"/>
<feature type="transmembrane region" description="Helical" evidence="1">
    <location>
        <begin position="32"/>
        <end position="58"/>
    </location>
</feature>
<comment type="caution">
    <text evidence="2">The sequence shown here is derived from an EMBL/GenBank/DDBJ whole genome shotgun (WGS) entry which is preliminary data.</text>
</comment>
<keyword evidence="3" id="KW-1185">Reference proteome</keyword>
<sequence>MHLLKLLDDHNYHYSYHHYHYHYHHYHHHNHIYLQLMCPALVLSALKLLTCIIFKITYNIILSALSSKMNINVDAFCNISQCRKCFANHHSIIFIVSDPIQHEQPHSVIVIGQDNYFFHGLHFLNHGWYYDVCNLF</sequence>
<gene>
    <name evidence="2" type="ORF">HJG63_012345</name>
</gene>
<accession>A0A7J8F0U0</accession>
<reference evidence="2 3" key="1">
    <citation type="journal article" date="2020" name="Nature">
        <title>Six reference-quality genomes reveal evolution of bat adaptations.</title>
        <authorList>
            <person name="Jebb D."/>
            <person name="Huang Z."/>
            <person name="Pippel M."/>
            <person name="Hughes G.M."/>
            <person name="Lavrichenko K."/>
            <person name="Devanna P."/>
            <person name="Winkler S."/>
            <person name="Jermiin L.S."/>
            <person name="Skirmuntt E.C."/>
            <person name="Katzourakis A."/>
            <person name="Burkitt-Gray L."/>
            <person name="Ray D.A."/>
            <person name="Sullivan K.A.M."/>
            <person name="Roscito J.G."/>
            <person name="Kirilenko B.M."/>
            <person name="Davalos L.M."/>
            <person name="Corthals A.P."/>
            <person name="Power M.L."/>
            <person name="Jones G."/>
            <person name="Ransome R.D."/>
            <person name="Dechmann D.K.N."/>
            <person name="Locatelli A.G."/>
            <person name="Puechmaille S.J."/>
            <person name="Fedrigo O."/>
            <person name="Jarvis E.D."/>
            <person name="Hiller M."/>
            <person name="Vernes S.C."/>
            <person name="Myers E.W."/>
            <person name="Teeling E.C."/>
        </authorList>
    </citation>
    <scope>NUCLEOTIDE SEQUENCE [LARGE SCALE GENOMIC DNA]</scope>
    <source>
        <strain evidence="2">MRouAeg1</strain>
        <tissue evidence="2">Muscle</tissue>
    </source>
</reference>
<evidence type="ECO:0000313" key="2">
    <source>
        <dbReference type="EMBL" id="KAF6441195.1"/>
    </source>
</evidence>
<evidence type="ECO:0000313" key="3">
    <source>
        <dbReference type="Proteomes" id="UP000593571"/>
    </source>
</evidence>
<name>A0A7J8F0U0_ROUAE</name>
<dbReference type="AlphaFoldDB" id="A0A7J8F0U0"/>
<keyword evidence="1" id="KW-0472">Membrane</keyword>
<organism evidence="2 3">
    <name type="scientific">Rousettus aegyptiacus</name>
    <name type="common">Egyptian fruit bat</name>
    <name type="synonym">Pteropus aegyptiacus</name>
    <dbReference type="NCBI Taxonomy" id="9407"/>
    <lineage>
        <taxon>Eukaryota</taxon>
        <taxon>Metazoa</taxon>
        <taxon>Chordata</taxon>
        <taxon>Craniata</taxon>
        <taxon>Vertebrata</taxon>
        <taxon>Euteleostomi</taxon>
        <taxon>Mammalia</taxon>
        <taxon>Eutheria</taxon>
        <taxon>Laurasiatheria</taxon>
        <taxon>Chiroptera</taxon>
        <taxon>Yinpterochiroptera</taxon>
        <taxon>Pteropodoidea</taxon>
        <taxon>Pteropodidae</taxon>
        <taxon>Rousettinae</taxon>
        <taxon>Rousettus</taxon>
    </lineage>
</organism>